<name>A0A3P7LN85_DIBLA</name>
<reference evidence="2 3" key="1">
    <citation type="submission" date="2018-11" db="EMBL/GenBank/DDBJ databases">
        <authorList>
            <consortium name="Pathogen Informatics"/>
        </authorList>
    </citation>
    <scope>NUCLEOTIDE SEQUENCE [LARGE SCALE GENOMIC DNA]</scope>
</reference>
<organism evidence="2 3">
    <name type="scientific">Dibothriocephalus latus</name>
    <name type="common">Fish tapeworm</name>
    <name type="synonym">Diphyllobothrium latum</name>
    <dbReference type="NCBI Taxonomy" id="60516"/>
    <lineage>
        <taxon>Eukaryota</taxon>
        <taxon>Metazoa</taxon>
        <taxon>Spiralia</taxon>
        <taxon>Lophotrochozoa</taxon>
        <taxon>Platyhelminthes</taxon>
        <taxon>Cestoda</taxon>
        <taxon>Eucestoda</taxon>
        <taxon>Diphyllobothriidea</taxon>
        <taxon>Diphyllobothriidae</taxon>
        <taxon>Dibothriocephalus</taxon>
    </lineage>
</organism>
<protein>
    <submittedName>
        <fullName evidence="2">Uncharacterized protein</fullName>
    </submittedName>
</protein>
<keyword evidence="3" id="KW-1185">Reference proteome</keyword>
<evidence type="ECO:0000313" key="3">
    <source>
        <dbReference type="Proteomes" id="UP000281553"/>
    </source>
</evidence>
<dbReference type="EMBL" id="UYRU01053808">
    <property type="protein sequence ID" value="VDN12403.1"/>
    <property type="molecule type" value="Genomic_DNA"/>
</dbReference>
<feature type="compositionally biased region" description="Polar residues" evidence="1">
    <location>
        <begin position="80"/>
        <end position="90"/>
    </location>
</feature>
<dbReference type="AlphaFoldDB" id="A0A3P7LN85"/>
<evidence type="ECO:0000313" key="2">
    <source>
        <dbReference type="EMBL" id="VDN12403.1"/>
    </source>
</evidence>
<feature type="region of interest" description="Disordered" evidence="1">
    <location>
        <begin position="1"/>
        <end position="90"/>
    </location>
</feature>
<dbReference type="Proteomes" id="UP000281553">
    <property type="component" value="Unassembled WGS sequence"/>
</dbReference>
<feature type="non-terminal residue" evidence="2">
    <location>
        <position position="149"/>
    </location>
</feature>
<feature type="compositionally biased region" description="Basic and acidic residues" evidence="1">
    <location>
        <begin position="17"/>
        <end position="31"/>
    </location>
</feature>
<sequence>MPPAGYPFLGGSLPLTKEAELRSDFRGRGSDPKMPTNAYAHLPDQDSGMGRTTDESVRTAESSEQGFLGSDHGPNEDSGSHSGNQNKASVNIQKKDLLDAELVRLSHLMQSLALHCSNLAYVKQLYSNAVQRDIQEAPLQTTPFPVASR</sequence>
<accession>A0A3P7LN85</accession>
<evidence type="ECO:0000256" key="1">
    <source>
        <dbReference type="SAM" id="MobiDB-lite"/>
    </source>
</evidence>
<dbReference type="OrthoDB" id="6270329at2759"/>
<gene>
    <name evidence="2" type="ORF">DILT_LOCUS8234</name>
</gene>
<proteinExistence type="predicted"/>